<keyword evidence="1" id="KW-0347">Helicase</keyword>
<feature type="domain" description="DNA helicase Pif1-like DEAD-box helicase" evidence="3">
    <location>
        <begin position="1158"/>
        <end position="1313"/>
    </location>
</feature>
<evidence type="ECO:0000259" key="5">
    <source>
        <dbReference type="Pfam" id="PF20209"/>
    </source>
</evidence>
<sequence length="1703" mass="190235">MIEEAYDRAILDPKGLENTNELGRIRLCNVCLTDLRKRKMPKLALANWLYYARDRLPAEVKRSFESMSVFEKALICRVRTNSLLCRFTGVDDDTTDAQNLFIRGKRHIRGNIMSTPLDAHKLHTILPPSPSEVADTICALIVSATPPTKRTIASLKPILVRKSKIKLLLEFLIDNNPNYRRCESFRGFSAVFLNNLFQGPEDVGVPASVNIGHVPINHAVDSLTEDYVGRLDGLDGLFMENVSYTEGDHSPESYRNMSLLAIQRCKEGRPFLQAKAGSTPVPDINNPAWLSWAHPNADPFGIGGFHEPRRKLAFDVYNVVRKGSVNTSMRFTVPFTTYDKVSKDIASLDKVQITALRERFQRDPTYVPSTEGELAITRVLASISPIARDIPGTVSQKIKMRNEIRAIISQRGSPTLFVTINPSDYHHPIVTVLAKRPLTKDHLDDLDNLTSSDRARTALKHPVACAQFFDVIMRNFISIVLRCDKKKKSPGIFGQCECYYGTVETQGRGSLHCHMLIWLKNHLPPEKLASTLKESPEYRAALIKWLDSIMDSGFLGTRSNGLEDEAANDAPHPRGSSDPHPACVREPKIAEMPLDKFQPEMLEHVDALLRRFNWHHHTGTCWKYLKPREPRTPENCRFGMDGTTTSLTSVDEREGSISIRRRHPRMTTYNPVVTFLLKCNTDIKFIGSGTDAKAFMYYVTDYITKAPLSMHAGLTALCYAIQQAEARKALSLNQVNDPRRTMTIAINSMLGRQEISHPQVMSYILGGGENYSSEIFQTINWGEVQRYVSKASDFVGEPTTPGPPTPPWSRRTDPNSDIRVAISTDGTRLSASNQLLDYIYRPNEEPFDSMNLYSFVASTRKMLRPKTRAPESTTRFPPGTFSSEDHPQFYSHTVGLRRVRAVPVLLGPKIARKDGCAQEQDSWGKDMCILFCPWRSPMALRDPQCGWYESALQVIQNLSHEDKIIASNMTLISEGRQARDERPRHKQKGPSAGAMMEMESIPDLATHIIPGVTNVYALSPLEEPEDTAIASAFRVDPYLDNLLGDDRVDAVQMCYHAPPATPTEVNSTPEEMDPEALDNQRKFMSNARFASKKAPSTDKKGSRRAKKKSRALDSESAQPQTEITSLTIASQTRTNSRRQEKGTDFAQALAYQRGLRGNPEQLRAFLSIAEHVLNGGPQLLMYVGGSGGTGKSYLIETIVDFFEGLGRMDEIKLGAFTGIAASLIGGHTLHSLLGMGVNSKKPGTAAKRLFDEWRKVTYFVIDEVSMISAQFLAAASSKLRTAKGDDARASQKPFGGINMIFLGDFFQLSPPTQPSLFSYKLVRKPSFLEARNNGGIDAIAGAYLWRQVSTVVILKQSKRHADDHIMAEILHRIRGRTCIDQHNQPVMISGRSVLDHIRSRDIAYVASTDPNSLKDFQDAPIIVGNKDIRDSFNSALLKAHAHRTSVVPSIYYSIDSIKGQRITGIAALSLWNLPSRPTKDSLGQLPMFIGMKVMVTENISVTYKIVNGSEGVITNIVHSTDDSGRRYAEAVYIKLAGAKRNAIIAPGVQPGIVPIFPTNTYIPYTVRLGRTVAKSFSRRQIPLIPAYSYTDYKSQGRTLQRVVVDLTSSQGQGVYVMLSRVTSLKGLLVLRWFPQTKILQDMSGELREETERLDTLDDESAINFYEEHLLEAKEADDIYIERTGALANEETPLVNEDVEMEIV</sequence>
<feature type="region of interest" description="Disordered" evidence="2">
    <location>
        <begin position="793"/>
        <end position="815"/>
    </location>
</feature>
<comment type="catalytic activity">
    <reaction evidence="1">
        <text>ATP + H2O = ADP + phosphate + H(+)</text>
        <dbReference type="Rhea" id="RHEA:13065"/>
        <dbReference type="ChEBI" id="CHEBI:15377"/>
        <dbReference type="ChEBI" id="CHEBI:15378"/>
        <dbReference type="ChEBI" id="CHEBI:30616"/>
        <dbReference type="ChEBI" id="CHEBI:43474"/>
        <dbReference type="ChEBI" id="CHEBI:456216"/>
        <dbReference type="EC" id="5.6.2.3"/>
    </reaction>
</comment>
<keyword evidence="1" id="KW-0234">DNA repair</keyword>
<keyword evidence="7" id="KW-1185">Reference proteome</keyword>
<dbReference type="GO" id="GO:0043139">
    <property type="term" value="F:5'-3' DNA helicase activity"/>
    <property type="evidence" value="ECO:0007669"/>
    <property type="project" value="UniProtKB-EC"/>
</dbReference>
<dbReference type="GO" id="GO:0006281">
    <property type="term" value="P:DNA repair"/>
    <property type="evidence" value="ECO:0007669"/>
    <property type="project" value="UniProtKB-KW"/>
</dbReference>
<proteinExistence type="inferred from homology"/>
<feature type="region of interest" description="Disordered" evidence="2">
    <location>
        <begin position="560"/>
        <end position="581"/>
    </location>
</feature>
<feature type="domain" description="DUF6570" evidence="5">
    <location>
        <begin position="37"/>
        <end position="183"/>
    </location>
</feature>
<dbReference type="Pfam" id="PF05970">
    <property type="entry name" value="PIF1"/>
    <property type="match status" value="1"/>
</dbReference>
<dbReference type="SUPFAM" id="SSF52540">
    <property type="entry name" value="P-loop containing nucleoside triphosphate hydrolases"/>
    <property type="match status" value="2"/>
</dbReference>
<dbReference type="Pfam" id="PF14214">
    <property type="entry name" value="Helitron_like_N"/>
    <property type="match status" value="1"/>
</dbReference>
<comment type="similarity">
    <text evidence="1">Belongs to the helicase family.</text>
</comment>
<dbReference type="GO" id="GO:0016787">
    <property type="term" value="F:hydrolase activity"/>
    <property type="evidence" value="ECO:0007669"/>
    <property type="project" value="UniProtKB-KW"/>
</dbReference>
<evidence type="ECO:0000259" key="4">
    <source>
        <dbReference type="Pfam" id="PF14214"/>
    </source>
</evidence>
<protein>
    <recommendedName>
        <fullName evidence="1">ATP-dependent DNA helicase</fullName>
        <ecNumber evidence="1">5.6.2.3</ecNumber>
    </recommendedName>
</protein>
<comment type="cofactor">
    <cofactor evidence="1">
        <name>Mg(2+)</name>
        <dbReference type="ChEBI" id="CHEBI:18420"/>
    </cofactor>
</comment>
<dbReference type="EC" id="5.6.2.3" evidence="1"/>
<dbReference type="Proteomes" id="UP000541558">
    <property type="component" value="Unassembled WGS sequence"/>
</dbReference>
<feature type="compositionally biased region" description="Basic and acidic residues" evidence="2">
    <location>
        <begin position="571"/>
        <end position="581"/>
    </location>
</feature>
<dbReference type="Gene3D" id="3.40.50.300">
    <property type="entry name" value="P-loop containing nucleotide triphosphate hydrolases"/>
    <property type="match status" value="1"/>
</dbReference>
<evidence type="ECO:0000259" key="3">
    <source>
        <dbReference type="Pfam" id="PF05970"/>
    </source>
</evidence>
<dbReference type="Pfam" id="PF20209">
    <property type="entry name" value="DUF6570"/>
    <property type="match status" value="1"/>
</dbReference>
<organism evidence="6 7">
    <name type="scientific">Ephemerocybe angulata</name>
    <dbReference type="NCBI Taxonomy" id="980116"/>
    <lineage>
        <taxon>Eukaryota</taxon>
        <taxon>Fungi</taxon>
        <taxon>Dikarya</taxon>
        <taxon>Basidiomycota</taxon>
        <taxon>Agaricomycotina</taxon>
        <taxon>Agaricomycetes</taxon>
        <taxon>Agaricomycetidae</taxon>
        <taxon>Agaricales</taxon>
        <taxon>Agaricineae</taxon>
        <taxon>Psathyrellaceae</taxon>
        <taxon>Ephemerocybe</taxon>
    </lineage>
</organism>
<dbReference type="InterPro" id="IPR051055">
    <property type="entry name" value="PIF1_helicase"/>
</dbReference>
<feature type="domain" description="Helitron helicase-like" evidence="4">
    <location>
        <begin position="325"/>
        <end position="517"/>
    </location>
</feature>
<keyword evidence="1" id="KW-0227">DNA damage</keyword>
<dbReference type="PANTHER" id="PTHR47642">
    <property type="entry name" value="ATP-DEPENDENT DNA HELICASE"/>
    <property type="match status" value="1"/>
</dbReference>
<dbReference type="EMBL" id="JAACJK010000012">
    <property type="protein sequence ID" value="KAF5338632.1"/>
    <property type="molecule type" value="Genomic_DNA"/>
</dbReference>
<dbReference type="GO" id="GO:0006310">
    <property type="term" value="P:DNA recombination"/>
    <property type="evidence" value="ECO:0007669"/>
    <property type="project" value="UniProtKB-KW"/>
</dbReference>
<dbReference type="InterPro" id="IPR025476">
    <property type="entry name" value="Helitron_helicase-like"/>
</dbReference>
<keyword evidence="1" id="KW-0233">DNA recombination</keyword>
<comment type="caution">
    <text evidence="6">The sequence shown here is derived from an EMBL/GenBank/DDBJ whole genome shotgun (WGS) entry which is preliminary data.</text>
</comment>
<dbReference type="PANTHER" id="PTHR47642:SF6">
    <property type="entry name" value="ATP-DEPENDENT DNA HELICASE"/>
    <property type="match status" value="1"/>
</dbReference>
<evidence type="ECO:0000313" key="6">
    <source>
        <dbReference type="EMBL" id="KAF5338632.1"/>
    </source>
</evidence>
<evidence type="ECO:0000256" key="2">
    <source>
        <dbReference type="SAM" id="MobiDB-lite"/>
    </source>
</evidence>
<keyword evidence="1" id="KW-0547">Nucleotide-binding</keyword>
<keyword evidence="1" id="KW-0378">Hydrolase</keyword>
<reference evidence="6 7" key="1">
    <citation type="journal article" date="2020" name="ISME J.">
        <title>Uncovering the hidden diversity of litter-decomposition mechanisms in mushroom-forming fungi.</title>
        <authorList>
            <person name="Floudas D."/>
            <person name="Bentzer J."/>
            <person name="Ahren D."/>
            <person name="Johansson T."/>
            <person name="Persson P."/>
            <person name="Tunlid A."/>
        </authorList>
    </citation>
    <scope>NUCLEOTIDE SEQUENCE [LARGE SCALE GENOMIC DNA]</scope>
    <source>
        <strain evidence="6 7">CBS 175.51</strain>
    </source>
</reference>
<feature type="compositionally biased region" description="Polar residues" evidence="2">
    <location>
        <begin position="1115"/>
        <end position="1134"/>
    </location>
</feature>
<gene>
    <name evidence="6" type="ORF">D9611_012774</name>
</gene>
<name>A0A8H5CDQ5_9AGAR</name>
<dbReference type="OrthoDB" id="432234at2759"/>
<feature type="region of interest" description="Disordered" evidence="2">
    <location>
        <begin position="1086"/>
        <end position="1143"/>
    </location>
</feature>
<keyword evidence="1" id="KW-0067">ATP-binding</keyword>
<dbReference type="InterPro" id="IPR010285">
    <property type="entry name" value="DNA_helicase_pif1-like_DEAD"/>
</dbReference>
<feature type="region of interest" description="Disordered" evidence="2">
    <location>
        <begin position="864"/>
        <end position="884"/>
    </location>
</feature>
<dbReference type="GO" id="GO:0005524">
    <property type="term" value="F:ATP binding"/>
    <property type="evidence" value="ECO:0007669"/>
    <property type="project" value="UniProtKB-KW"/>
</dbReference>
<dbReference type="InterPro" id="IPR046700">
    <property type="entry name" value="DUF6570"/>
</dbReference>
<dbReference type="GO" id="GO:0000723">
    <property type="term" value="P:telomere maintenance"/>
    <property type="evidence" value="ECO:0007669"/>
    <property type="project" value="InterPro"/>
</dbReference>
<evidence type="ECO:0000313" key="7">
    <source>
        <dbReference type="Proteomes" id="UP000541558"/>
    </source>
</evidence>
<accession>A0A8H5CDQ5</accession>
<dbReference type="InterPro" id="IPR027417">
    <property type="entry name" value="P-loop_NTPase"/>
</dbReference>
<evidence type="ECO:0000256" key="1">
    <source>
        <dbReference type="RuleBase" id="RU363044"/>
    </source>
</evidence>